<feature type="non-terminal residue" evidence="2">
    <location>
        <position position="49"/>
    </location>
</feature>
<proteinExistence type="predicted"/>
<protein>
    <submittedName>
        <fullName evidence="2">TolC family protein</fullName>
    </submittedName>
</protein>
<dbReference type="Proteomes" id="UP000887300">
    <property type="component" value="Unassembled WGS sequence"/>
</dbReference>
<organism evidence="2 3">
    <name type="scientific">Acidithiobacillus ferridurans</name>
    <dbReference type="NCBI Taxonomy" id="1232575"/>
    <lineage>
        <taxon>Bacteria</taxon>
        <taxon>Pseudomonadati</taxon>
        <taxon>Pseudomonadota</taxon>
        <taxon>Acidithiobacillia</taxon>
        <taxon>Acidithiobacillales</taxon>
        <taxon>Acidithiobacillaceae</taxon>
        <taxon>Acidithiobacillus</taxon>
    </lineage>
</organism>
<evidence type="ECO:0000256" key="1">
    <source>
        <dbReference type="SAM" id="SignalP"/>
    </source>
</evidence>
<sequence>MPPKALLLAVCTVFCVAQGALAQASVGAWLADPLDTESGMSASPAQAWT</sequence>
<reference evidence="2" key="1">
    <citation type="journal article" date="2021" name="ISME J.">
        <title>Genomic evolution of the class Acidithiobacillia: deep-branching Proteobacteria living in extreme acidic conditions.</title>
        <authorList>
            <person name="Moya-Beltran A."/>
            <person name="Beard S."/>
            <person name="Rojas-Villalobos C."/>
            <person name="Issotta F."/>
            <person name="Gallardo Y."/>
            <person name="Ulloa R."/>
            <person name="Giaveno A."/>
            <person name="Degli Esposti M."/>
            <person name="Johnson D.B."/>
            <person name="Quatrini R."/>
        </authorList>
    </citation>
    <scope>NUCLEOTIDE SEQUENCE</scope>
    <source>
        <strain evidence="2">DSM 583</strain>
    </source>
</reference>
<evidence type="ECO:0000313" key="2">
    <source>
        <dbReference type="EMBL" id="MBU2722621.1"/>
    </source>
</evidence>
<keyword evidence="1" id="KW-0732">Signal</keyword>
<gene>
    <name evidence="2" type="ORF">HF568_05195</name>
</gene>
<dbReference type="AlphaFoldDB" id="A0A8X8G4I1"/>
<name>A0A8X8G4I1_ACIFI</name>
<comment type="caution">
    <text evidence="2">The sequence shown here is derived from an EMBL/GenBank/DDBJ whole genome shotgun (WGS) entry which is preliminary data.</text>
</comment>
<dbReference type="EMBL" id="JABBHS010000159">
    <property type="protein sequence ID" value="MBU2722621.1"/>
    <property type="molecule type" value="Genomic_DNA"/>
</dbReference>
<feature type="chain" id="PRO_5036449606" evidence="1">
    <location>
        <begin position="23"/>
        <end position="49"/>
    </location>
</feature>
<accession>A0A8X8G4I1</accession>
<feature type="signal peptide" evidence="1">
    <location>
        <begin position="1"/>
        <end position="22"/>
    </location>
</feature>
<evidence type="ECO:0000313" key="3">
    <source>
        <dbReference type="Proteomes" id="UP000887300"/>
    </source>
</evidence>